<name>A0ABR4Q428_9CEST</name>
<gene>
    <name evidence="1" type="ORF">TcWFU_006468</name>
</gene>
<evidence type="ECO:0000313" key="1">
    <source>
        <dbReference type="EMBL" id="KAL5104293.1"/>
    </source>
</evidence>
<evidence type="ECO:0000313" key="2">
    <source>
        <dbReference type="Proteomes" id="UP001651158"/>
    </source>
</evidence>
<reference evidence="1 2" key="1">
    <citation type="journal article" date="2022" name="Front. Cell. Infect. Microbiol.">
        <title>The Genomes of Two Strains of Taenia crassiceps the Animal Model for the Study of Human Cysticercosis.</title>
        <authorList>
            <person name="Bobes R.J."/>
            <person name="Estrada K."/>
            <person name="Rios-Valencia D.G."/>
            <person name="Calderon-Gallegos A."/>
            <person name="de la Torre P."/>
            <person name="Carrero J.C."/>
            <person name="Sanchez-Flores A."/>
            <person name="Laclette J.P."/>
        </authorList>
    </citation>
    <scope>NUCLEOTIDE SEQUENCE [LARGE SCALE GENOMIC DNA]</scope>
    <source>
        <strain evidence="1">WFUcys</strain>
    </source>
</reference>
<comment type="caution">
    <text evidence="1">The sequence shown here is derived from an EMBL/GenBank/DDBJ whole genome shotgun (WGS) entry which is preliminary data.</text>
</comment>
<proteinExistence type="predicted"/>
<accession>A0ABR4Q428</accession>
<sequence>MGYAYTSTERNPWLSAFGFGDQISLHSDTFTTQHEKQSSLQGVSLRHLPSAAAPSFFNRFDELGEAEEAEKCSLCLAHQSWSGNCAKVKTAVYLTPGTGGGYVGGQRCGCRGSNFQPKVPCFSAMESAQLGLCGDVQLVEPCNPPKAALIQAVTPRLPNAMAFDLVPSASTLKAIVVRKMRGEVATKFVVGSP</sequence>
<keyword evidence="2" id="KW-1185">Reference proteome</keyword>
<dbReference type="Proteomes" id="UP001651158">
    <property type="component" value="Unassembled WGS sequence"/>
</dbReference>
<dbReference type="EMBL" id="JAKROA010000013">
    <property type="protein sequence ID" value="KAL5104293.1"/>
    <property type="molecule type" value="Genomic_DNA"/>
</dbReference>
<organism evidence="1 2">
    <name type="scientific">Taenia crassiceps</name>
    <dbReference type="NCBI Taxonomy" id="6207"/>
    <lineage>
        <taxon>Eukaryota</taxon>
        <taxon>Metazoa</taxon>
        <taxon>Spiralia</taxon>
        <taxon>Lophotrochozoa</taxon>
        <taxon>Platyhelminthes</taxon>
        <taxon>Cestoda</taxon>
        <taxon>Eucestoda</taxon>
        <taxon>Cyclophyllidea</taxon>
        <taxon>Taeniidae</taxon>
        <taxon>Taenia</taxon>
    </lineage>
</organism>
<protein>
    <submittedName>
        <fullName evidence="1">Uncharacterized protein</fullName>
    </submittedName>
</protein>